<accession>A0A6S6TGW5</accession>
<dbReference type="AlphaFoldDB" id="A0A6S6TGW5"/>
<evidence type="ECO:0000256" key="1">
    <source>
        <dbReference type="ARBA" id="ARBA00001947"/>
    </source>
</evidence>
<evidence type="ECO:0000313" key="6">
    <source>
        <dbReference type="EMBL" id="CAA6815697.1"/>
    </source>
</evidence>
<dbReference type="EMBL" id="CACVAW010000067">
    <property type="protein sequence ID" value="CAA6815697.1"/>
    <property type="molecule type" value="Genomic_DNA"/>
</dbReference>
<comment type="cofactor">
    <cofactor evidence="1">
        <name>Zn(2+)</name>
        <dbReference type="ChEBI" id="CHEBI:29105"/>
    </cofactor>
</comment>
<gene>
    <name evidence="6" type="ORF">HELGO_WM9073</name>
</gene>
<organism evidence="6">
    <name type="scientific">uncultured Campylobacterales bacterium</name>
    <dbReference type="NCBI Taxonomy" id="352960"/>
    <lineage>
        <taxon>Bacteria</taxon>
        <taxon>Pseudomonadati</taxon>
        <taxon>Campylobacterota</taxon>
        <taxon>Epsilonproteobacteria</taxon>
        <taxon>Campylobacterales</taxon>
        <taxon>environmental samples</taxon>
    </lineage>
</organism>
<protein>
    <recommendedName>
        <fullName evidence="5">Succinylglutamate desuccinylase/Aspartoacylase catalytic domain-containing protein</fullName>
    </recommendedName>
</protein>
<evidence type="ECO:0000256" key="4">
    <source>
        <dbReference type="ARBA" id="ARBA00022833"/>
    </source>
</evidence>
<dbReference type="Pfam" id="PF24827">
    <property type="entry name" value="AstE_AspA_cat"/>
    <property type="match status" value="1"/>
</dbReference>
<evidence type="ECO:0000256" key="2">
    <source>
        <dbReference type="ARBA" id="ARBA00022723"/>
    </source>
</evidence>
<dbReference type="GO" id="GO:0016788">
    <property type="term" value="F:hydrolase activity, acting on ester bonds"/>
    <property type="evidence" value="ECO:0007669"/>
    <property type="project" value="InterPro"/>
</dbReference>
<feature type="domain" description="Succinylglutamate desuccinylase/Aspartoacylase catalytic" evidence="5">
    <location>
        <begin position="2"/>
        <end position="47"/>
    </location>
</feature>
<dbReference type="GO" id="GO:0046872">
    <property type="term" value="F:metal ion binding"/>
    <property type="evidence" value="ECO:0007669"/>
    <property type="project" value="UniProtKB-KW"/>
</dbReference>
<reference evidence="6" key="1">
    <citation type="submission" date="2020-01" db="EMBL/GenBank/DDBJ databases">
        <authorList>
            <person name="Meier V. D."/>
            <person name="Meier V D."/>
        </authorList>
    </citation>
    <scope>NUCLEOTIDE SEQUENCE</scope>
    <source>
        <strain evidence="6">HLG_WM_MAG_12</strain>
    </source>
</reference>
<dbReference type="Gene3D" id="3.40.630.10">
    <property type="entry name" value="Zn peptidases"/>
    <property type="match status" value="1"/>
</dbReference>
<name>A0A6S6TGW5_9BACT</name>
<dbReference type="InterPro" id="IPR055438">
    <property type="entry name" value="AstE_AspA_cat"/>
</dbReference>
<proteinExistence type="predicted"/>
<evidence type="ECO:0000259" key="5">
    <source>
        <dbReference type="Pfam" id="PF24827"/>
    </source>
</evidence>
<keyword evidence="2" id="KW-0479">Metal-binding</keyword>
<keyword evidence="3" id="KW-0378">Hydrolase</keyword>
<evidence type="ECO:0000256" key="3">
    <source>
        <dbReference type="ARBA" id="ARBA00022801"/>
    </source>
</evidence>
<keyword evidence="4" id="KW-0862">Zinc</keyword>
<dbReference type="SUPFAM" id="SSF53187">
    <property type="entry name" value="Zn-dependent exopeptidases"/>
    <property type="match status" value="1"/>
</dbReference>
<sequence length="50" mass="5626">MKNVAIVAGTHGNEITGVKLLQTYKNNLIQRKNLKIHLEFANLEAIKIHS</sequence>